<accession>A0A7Y6NQA6</accession>
<evidence type="ECO:0000256" key="3">
    <source>
        <dbReference type="ARBA" id="ARBA00022989"/>
    </source>
</evidence>
<organism evidence="7 8">
    <name type="scientific">Piscinibacter koreensis</name>
    <dbReference type="NCBI Taxonomy" id="2742824"/>
    <lineage>
        <taxon>Bacteria</taxon>
        <taxon>Pseudomonadati</taxon>
        <taxon>Pseudomonadota</taxon>
        <taxon>Betaproteobacteria</taxon>
        <taxon>Burkholderiales</taxon>
        <taxon>Sphaerotilaceae</taxon>
        <taxon>Piscinibacter</taxon>
    </lineage>
</organism>
<keyword evidence="2 5" id="KW-0812">Transmembrane</keyword>
<sequence length="392" mass="40259">MPPCCQRRCGSIRCAQGTGKAHQEVRPGAAVPAARRRGERVVGGLRRPAPAGSSRVATAVPVHARLEGAACGWVRIRRAALAPRRHHAGLPAPEPPVNIASLIRLLALAAIWGASFLFMRIAAPALGPVLLAELRAGVAALFLAAVAFALRRPLDLRRHWKHYLVLGALNSALPFLLFSYAAQTLSASLLSIVNATAPIWSALVGALWLRRSLSGAAAAGLALGVVGVAVLVGFDPATLQPGAAAAIAAGLGAAFFYGIATHYARSAPAIEPLANAHGSMWAATLLIAPTLPAFAHPVVPSLPVALAVLGIGVVCSGVAYLLYFRLIADIGAAPALTVTFLIPVFGVLWGHLVLGEPVGWSTLIGGAIVVGGTALVTGFGSPGGLWRRREAG</sequence>
<evidence type="ECO:0000256" key="1">
    <source>
        <dbReference type="ARBA" id="ARBA00004141"/>
    </source>
</evidence>
<keyword evidence="4 5" id="KW-0472">Membrane</keyword>
<gene>
    <name evidence="7" type="ORF">HQN59_16350</name>
</gene>
<dbReference type="Proteomes" id="UP000529637">
    <property type="component" value="Unassembled WGS sequence"/>
</dbReference>
<dbReference type="InterPro" id="IPR000620">
    <property type="entry name" value="EamA_dom"/>
</dbReference>
<evidence type="ECO:0000256" key="5">
    <source>
        <dbReference type="SAM" id="Phobius"/>
    </source>
</evidence>
<name>A0A7Y6NQA6_9BURK</name>
<protein>
    <submittedName>
        <fullName evidence="7">DMT family transporter</fullName>
    </submittedName>
</protein>
<feature type="transmembrane region" description="Helical" evidence="5">
    <location>
        <begin position="216"/>
        <end position="234"/>
    </location>
</feature>
<dbReference type="InterPro" id="IPR050638">
    <property type="entry name" value="AA-Vitamin_Transporters"/>
</dbReference>
<feature type="domain" description="EamA" evidence="6">
    <location>
        <begin position="246"/>
        <end position="377"/>
    </location>
</feature>
<feature type="transmembrane region" description="Helical" evidence="5">
    <location>
        <begin position="240"/>
        <end position="259"/>
    </location>
</feature>
<dbReference type="PANTHER" id="PTHR32322:SF9">
    <property type="entry name" value="AMINO-ACID METABOLITE EFFLUX PUMP-RELATED"/>
    <property type="match status" value="1"/>
</dbReference>
<feature type="transmembrane region" description="Helical" evidence="5">
    <location>
        <begin position="162"/>
        <end position="182"/>
    </location>
</feature>
<keyword evidence="3 5" id="KW-1133">Transmembrane helix</keyword>
<dbReference type="AlphaFoldDB" id="A0A7Y6NQA6"/>
<evidence type="ECO:0000256" key="4">
    <source>
        <dbReference type="ARBA" id="ARBA00023136"/>
    </source>
</evidence>
<dbReference type="InterPro" id="IPR037185">
    <property type="entry name" value="EmrE-like"/>
</dbReference>
<feature type="domain" description="EamA" evidence="6">
    <location>
        <begin position="105"/>
        <end position="232"/>
    </location>
</feature>
<feature type="transmembrane region" description="Helical" evidence="5">
    <location>
        <begin position="188"/>
        <end position="209"/>
    </location>
</feature>
<dbReference type="GO" id="GO:0016020">
    <property type="term" value="C:membrane"/>
    <property type="evidence" value="ECO:0007669"/>
    <property type="project" value="UniProtKB-SubCell"/>
</dbReference>
<dbReference type="SUPFAM" id="SSF103481">
    <property type="entry name" value="Multidrug resistance efflux transporter EmrE"/>
    <property type="match status" value="2"/>
</dbReference>
<evidence type="ECO:0000259" key="6">
    <source>
        <dbReference type="Pfam" id="PF00892"/>
    </source>
</evidence>
<comment type="subcellular location">
    <subcellularLocation>
        <location evidence="1">Membrane</location>
        <topology evidence="1">Multi-pass membrane protein</topology>
    </subcellularLocation>
</comment>
<reference evidence="7 8" key="1">
    <citation type="submission" date="2020-06" db="EMBL/GenBank/DDBJ databases">
        <title>Schlegella sp. ID0723 isolated from air conditioner.</title>
        <authorList>
            <person name="Kim D.Y."/>
            <person name="Kim D.-U."/>
        </authorList>
    </citation>
    <scope>NUCLEOTIDE SEQUENCE [LARGE SCALE GENOMIC DNA]</scope>
    <source>
        <strain evidence="7 8">ID0723</strain>
    </source>
</reference>
<evidence type="ECO:0000256" key="2">
    <source>
        <dbReference type="ARBA" id="ARBA00022692"/>
    </source>
</evidence>
<proteinExistence type="predicted"/>
<feature type="transmembrane region" description="Helical" evidence="5">
    <location>
        <begin position="304"/>
        <end position="323"/>
    </location>
</feature>
<evidence type="ECO:0000313" key="8">
    <source>
        <dbReference type="Proteomes" id="UP000529637"/>
    </source>
</evidence>
<dbReference type="EMBL" id="JABWMJ010000007">
    <property type="protein sequence ID" value="NUZ07335.1"/>
    <property type="molecule type" value="Genomic_DNA"/>
</dbReference>
<feature type="transmembrane region" description="Helical" evidence="5">
    <location>
        <begin position="280"/>
        <end position="298"/>
    </location>
</feature>
<feature type="transmembrane region" description="Helical" evidence="5">
    <location>
        <begin position="358"/>
        <end position="379"/>
    </location>
</feature>
<feature type="transmembrane region" description="Helical" evidence="5">
    <location>
        <begin position="102"/>
        <end position="123"/>
    </location>
</feature>
<evidence type="ECO:0000313" key="7">
    <source>
        <dbReference type="EMBL" id="NUZ07335.1"/>
    </source>
</evidence>
<dbReference type="PANTHER" id="PTHR32322">
    <property type="entry name" value="INNER MEMBRANE TRANSPORTER"/>
    <property type="match status" value="1"/>
</dbReference>
<dbReference type="Pfam" id="PF00892">
    <property type="entry name" value="EamA"/>
    <property type="match status" value="2"/>
</dbReference>
<dbReference type="Gene3D" id="1.10.3730.20">
    <property type="match status" value="1"/>
</dbReference>
<feature type="transmembrane region" description="Helical" evidence="5">
    <location>
        <begin position="330"/>
        <end position="352"/>
    </location>
</feature>
<feature type="transmembrane region" description="Helical" evidence="5">
    <location>
        <begin position="129"/>
        <end position="150"/>
    </location>
</feature>
<keyword evidence="8" id="KW-1185">Reference proteome</keyword>
<comment type="caution">
    <text evidence="7">The sequence shown here is derived from an EMBL/GenBank/DDBJ whole genome shotgun (WGS) entry which is preliminary data.</text>
</comment>